<dbReference type="RefSeq" id="WP_077836243.1">
    <property type="nucleotide sequence ID" value="NZ_CP096983.1"/>
</dbReference>
<dbReference type="Proteomes" id="UP000190951">
    <property type="component" value="Chromosome"/>
</dbReference>
<accession>A0A1S8L4B0</accession>
<organism evidence="1 2">
    <name type="scientific">Clostridium felsineum</name>
    <dbReference type="NCBI Taxonomy" id="36839"/>
    <lineage>
        <taxon>Bacteria</taxon>
        <taxon>Bacillati</taxon>
        <taxon>Bacillota</taxon>
        <taxon>Clostridia</taxon>
        <taxon>Eubacteriales</taxon>
        <taxon>Clostridiaceae</taxon>
        <taxon>Clostridium</taxon>
    </lineage>
</organism>
<dbReference type="SUPFAM" id="SSF48403">
    <property type="entry name" value="Ankyrin repeat"/>
    <property type="match status" value="1"/>
</dbReference>
<name>A0A1S8L4B0_9CLOT</name>
<dbReference type="PROSITE" id="PS50297">
    <property type="entry name" value="ANK_REP_REGION"/>
    <property type="match status" value="1"/>
</dbReference>
<dbReference type="PROSITE" id="PS50088">
    <property type="entry name" value="ANK_REPEAT"/>
    <property type="match status" value="1"/>
</dbReference>
<dbReference type="Pfam" id="PF12796">
    <property type="entry name" value="Ank_2"/>
    <property type="match status" value="1"/>
</dbReference>
<reference evidence="1 2" key="1">
    <citation type="submission" date="2022-04" db="EMBL/GenBank/DDBJ databases">
        <title>Genome sequence of C. roseum typestrain.</title>
        <authorList>
            <person name="Poehlein A."/>
            <person name="Schoch T."/>
            <person name="Duerre P."/>
            <person name="Daniel R."/>
        </authorList>
    </citation>
    <scope>NUCLEOTIDE SEQUENCE [LARGE SCALE GENOMIC DNA]</scope>
    <source>
        <strain evidence="1 2">DSM 7320</strain>
    </source>
</reference>
<dbReference type="EMBL" id="CP096983">
    <property type="protein sequence ID" value="URZ09475.1"/>
    <property type="molecule type" value="Genomic_DNA"/>
</dbReference>
<dbReference type="KEGG" id="crw:CROST_001460"/>
<evidence type="ECO:0000313" key="1">
    <source>
        <dbReference type="EMBL" id="URZ09475.1"/>
    </source>
</evidence>
<dbReference type="Gene3D" id="1.25.40.20">
    <property type="entry name" value="Ankyrin repeat-containing domain"/>
    <property type="match status" value="1"/>
</dbReference>
<dbReference type="PANTHER" id="PTHR24198">
    <property type="entry name" value="ANKYRIN REPEAT AND PROTEIN KINASE DOMAIN-CONTAINING PROTEIN"/>
    <property type="match status" value="1"/>
</dbReference>
<sequence>MDDKIIIKQIRNNIKNGDSNKAIELLKNNEHLLGVMTPFGTWLHVASKRGDMEVIKYLVSKGVDVNACGGTFEANALKTAAGAGQLEVVKYLLDNGSGMDISLAKRNPLFGAIYGGHFDIVKELTKRGIDITVRYTSDSLTDMDAYGYARELGQTEIADYLKQRLDE</sequence>
<dbReference type="PANTHER" id="PTHR24198:SF165">
    <property type="entry name" value="ANKYRIN REPEAT-CONTAINING PROTEIN-RELATED"/>
    <property type="match status" value="1"/>
</dbReference>
<keyword evidence="2" id="KW-1185">Reference proteome</keyword>
<dbReference type="SMART" id="SM00248">
    <property type="entry name" value="ANK"/>
    <property type="match status" value="3"/>
</dbReference>
<dbReference type="InterPro" id="IPR036770">
    <property type="entry name" value="Ankyrin_rpt-contain_sf"/>
</dbReference>
<dbReference type="STRING" id="84029.CROST_33170"/>
<evidence type="ECO:0000313" key="2">
    <source>
        <dbReference type="Proteomes" id="UP000190951"/>
    </source>
</evidence>
<dbReference type="AlphaFoldDB" id="A0A1S8L4B0"/>
<gene>
    <name evidence="1" type="ORF">CROST_001460</name>
</gene>
<protein>
    <submittedName>
        <fullName evidence="1">Uncharacterized protein</fullName>
    </submittedName>
</protein>
<dbReference type="InterPro" id="IPR002110">
    <property type="entry name" value="Ankyrin_rpt"/>
</dbReference>
<proteinExistence type="predicted"/>